<dbReference type="PANTHER" id="PTHR34301">
    <property type="entry name" value="DNA-BINDING PROTEIN-RELATED"/>
    <property type="match status" value="1"/>
</dbReference>
<dbReference type="SUPFAM" id="SSF52540">
    <property type="entry name" value="P-loop containing nucleoside triphosphate hydrolases"/>
    <property type="match status" value="1"/>
</dbReference>
<dbReference type="InterPro" id="IPR027417">
    <property type="entry name" value="P-loop_NTPase"/>
</dbReference>
<dbReference type="AlphaFoldDB" id="A0A9X1UI92"/>
<organism evidence="1 2">
    <name type="scientific">Paraburkholderia tagetis</name>
    <dbReference type="NCBI Taxonomy" id="2913261"/>
    <lineage>
        <taxon>Bacteria</taxon>
        <taxon>Pseudomonadati</taxon>
        <taxon>Pseudomonadota</taxon>
        <taxon>Betaproteobacteria</taxon>
        <taxon>Burkholderiales</taxon>
        <taxon>Burkholderiaceae</taxon>
        <taxon>Paraburkholderia</taxon>
    </lineage>
</organism>
<evidence type="ECO:0008006" key="3">
    <source>
        <dbReference type="Google" id="ProtNLM"/>
    </source>
</evidence>
<dbReference type="EMBL" id="JAKLJA010000033">
    <property type="protein sequence ID" value="MCG5077215.1"/>
    <property type="molecule type" value="Genomic_DNA"/>
</dbReference>
<evidence type="ECO:0000313" key="1">
    <source>
        <dbReference type="EMBL" id="MCG5077215.1"/>
    </source>
</evidence>
<gene>
    <name evidence="1" type="ORF">L5014_28380</name>
</gene>
<dbReference type="Gene3D" id="3.40.50.300">
    <property type="entry name" value="P-loop containing nucleotide triphosphate hydrolases"/>
    <property type="match status" value="1"/>
</dbReference>
<dbReference type="Proteomes" id="UP001139308">
    <property type="component" value="Unassembled WGS sequence"/>
</dbReference>
<dbReference type="RefSeq" id="WP_238467124.1">
    <property type="nucleotide sequence ID" value="NZ_JAKLJA010000033.1"/>
</dbReference>
<name>A0A9X1UI92_9BURK</name>
<protein>
    <recommendedName>
        <fullName evidence="3">ATP-binding protein</fullName>
    </recommendedName>
</protein>
<reference evidence="1" key="1">
    <citation type="submission" date="2022-01" db="EMBL/GenBank/DDBJ databases">
        <title>Genome sequence and assembly of Parabukholderia sp. RG36.</title>
        <authorList>
            <person name="Chhetri G."/>
        </authorList>
    </citation>
    <scope>NUCLEOTIDE SEQUENCE</scope>
    <source>
        <strain evidence="1">RG36</strain>
    </source>
</reference>
<keyword evidence="2" id="KW-1185">Reference proteome</keyword>
<evidence type="ECO:0000313" key="2">
    <source>
        <dbReference type="Proteomes" id="UP001139308"/>
    </source>
</evidence>
<comment type="caution">
    <text evidence="1">The sequence shown here is derived from an EMBL/GenBank/DDBJ whole genome shotgun (WGS) entry which is preliminary data.</text>
</comment>
<sequence>MSPYFTRQKLAADYCDALTGDGLVDASSGLFLAAPRRTGKTTFLRRDLMPEAVLRQWLPVYVDLWESQQTPPTRLVATAVVNALRIEQSRVADELALKSGMSAAAVTLEDFGLENVGAPEGKTLAVALRTLSEVAGKPVMLVVDEAQEVLNSADDLMFSLKSARDTVGVDAHGARRLFIVCTGSHRDKLLHLVLTKKQPFYGSSVQPFPFLGRDYVDWYTGRINQHLAEDNRFEPDAVFDAFKLVGHRPEILKKIISEIALDEGAAHSLGERLARGAIARQDEIWDEYSRAYDNLSRPQQAVLSLLVEGGPQFEPFSEVTITACSRIVGSTLAATHIQKALDALRKKDLVWRSARGEYALDDSSFGDWFKRKSGMKTDASGTTGDMATPGS</sequence>
<dbReference type="PANTHER" id="PTHR34301:SF8">
    <property type="entry name" value="ATPASE DOMAIN-CONTAINING PROTEIN"/>
    <property type="match status" value="1"/>
</dbReference>
<proteinExistence type="predicted"/>
<accession>A0A9X1UI92</accession>